<gene>
    <name evidence="1" type="ORF">IEQ34_011178</name>
</gene>
<sequence length="108" mass="12254">MRIQNYREKCIFSSAEFSKELFQFACNDCLLINRYNLHFVPKENRIFPSLHVAAAFRSSDNGTSSRIDSLFALAAANSISKLNMIVAEPAWCNSGVIRQLQFGRGFEI</sequence>
<name>A0AAV7GFD9_DENCH</name>
<evidence type="ECO:0000313" key="1">
    <source>
        <dbReference type="EMBL" id="KAH0460515.1"/>
    </source>
</evidence>
<reference evidence="1 2" key="1">
    <citation type="journal article" date="2021" name="Hortic Res">
        <title>Chromosome-scale assembly of the Dendrobium chrysotoxum genome enhances the understanding of orchid evolution.</title>
        <authorList>
            <person name="Zhang Y."/>
            <person name="Zhang G.Q."/>
            <person name="Zhang D."/>
            <person name="Liu X.D."/>
            <person name="Xu X.Y."/>
            <person name="Sun W.H."/>
            <person name="Yu X."/>
            <person name="Zhu X."/>
            <person name="Wang Z.W."/>
            <person name="Zhao X."/>
            <person name="Zhong W.Y."/>
            <person name="Chen H."/>
            <person name="Yin W.L."/>
            <person name="Huang T."/>
            <person name="Niu S.C."/>
            <person name="Liu Z.J."/>
        </authorList>
    </citation>
    <scope>NUCLEOTIDE SEQUENCE [LARGE SCALE GENOMIC DNA]</scope>
    <source>
        <strain evidence="1">Lindl</strain>
    </source>
</reference>
<dbReference type="AlphaFoldDB" id="A0AAV7GFD9"/>
<evidence type="ECO:0000313" key="2">
    <source>
        <dbReference type="Proteomes" id="UP000775213"/>
    </source>
</evidence>
<organism evidence="1 2">
    <name type="scientific">Dendrobium chrysotoxum</name>
    <name type="common">Orchid</name>
    <dbReference type="NCBI Taxonomy" id="161865"/>
    <lineage>
        <taxon>Eukaryota</taxon>
        <taxon>Viridiplantae</taxon>
        <taxon>Streptophyta</taxon>
        <taxon>Embryophyta</taxon>
        <taxon>Tracheophyta</taxon>
        <taxon>Spermatophyta</taxon>
        <taxon>Magnoliopsida</taxon>
        <taxon>Liliopsida</taxon>
        <taxon>Asparagales</taxon>
        <taxon>Orchidaceae</taxon>
        <taxon>Epidendroideae</taxon>
        <taxon>Malaxideae</taxon>
        <taxon>Dendrobiinae</taxon>
        <taxon>Dendrobium</taxon>
    </lineage>
</organism>
<accession>A0AAV7GFD9</accession>
<proteinExistence type="predicted"/>
<keyword evidence="2" id="KW-1185">Reference proteome</keyword>
<dbReference type="EMBL" id="JAGFBR010000010">
    <property type="protein sequence ID" value="KAH0460515.1"/>
    <property type="molecule type" value="Genomic_DNA"/>
</dbReference>
<comment type="caution">
    <text evidence="1">The sequence shown here is derived from an EMBL/GenBank/DDBJ whole genome shotgun (WGS) entry which is preliminary data.</text>
</comment>
<protein>
    <submittedName>
        <fullName evidence="1">Uncharacterized protein</fullName>
    </submittedName>
</protein>
<dbReference type="Proteomes" id="UP000775213">
    <property type="component" value="Unassembled WGS sequence"/>
</dbReference>